<keyword evidence="1 2" id="KW-0175">Coiled coil</keyword>
<name>A0A7S4AHG0_9STRA</name>
<evidence type="ECO:0008006" key="6">
    <source>
        <dbReference type="Google" id="ProtNLM"/>
    </source>
</evidence>
<feature type="compositionally biased region" description="Low complexity" evidence="3">
    <location>
        <begin position="17"/>
        <end position="52"/>
    </location>
</feature>
<organism evidence="5">
    <name type="scientific">Pseudo-nitzschia australis</name>
    <dbReference type="NCBI Taxonomy" id="44445"/>
    <lineage>
        <taxon>Eukaryota</taxon>
        <taxon>Sar</taxon>
        <taxon>Stramenopiles</taxon>
        <taxon>Ochrophyta</taxon>
        <taxon>Bacillariophyta</taxon>
        <taxon>Bacillariophyceae</taxon>
        <taxon>Bacillariophycidae</taxon>
        <taxon>Bacillariales</taxon>
        <taxon>Bacillariaceae</taxon>
        <taxon>Pseudo-nitzschia</taxon>
    </lineage>
</organism>
<keyword evidence="4" id="KW-1133">Transmembrane helix</keyword>
<gene>
    <name evidence="5" type="ORF">PAUS00366_LOCUS8578</name>
</gene>
<sequence>MAATALASGSGWASNGGIKNNSGHNINSNSNSNSNSKIRMNSNNNSNIMNKNSKTRTKRNNINNNNKKSKGSGSRISLAISVLVLGMVALEYIAYTSLLESNGVGSSMSSSSSSVDFYSSRQMQMQMHTQVERLVTQQQERRNAEKEKEKARMLYGERLKTEQRLKHMDVEEEYKIEELPPWSQILENYNYNSDNSNNNTKNNNNNNNNNNNDEPIILGLEHCPAFRKQHSKQLIGMAPAGLFSTGTNLIASLLSKNCKGPLGRVGNRHKFAMVQVPWGKHNPADARFHHKVPMPVVKDREAVLPVVAIRHPYTWISAMCKHSYNTRWKHDPGRCHITPQLENPVERVPYGFHAYNETHNVTNTYDSLAHMWMEWYRPYFLEHQFNQAPRIMVRHEDMVYRPEKVVSKLCECVGGINRSNTTQDWQAQGGFSYVEDAANKGGGHGSDRSGLLTAIIKYGQPLRHWYDRYNGVDRKIMKRIFQNEPDPDMRAIFHAFNYRLYDNVADPTRQERMATLQRKIREEKQKEQRAENNPEIQKQLEQQREHELELQKARAERIEAKKARAREERLKQYQQNEQQQVQQEKQEIEKPLQTQQKSGKAEKKIASSTGANDASTIKEPVLEKQQQQQQQ</sequence>
<feature type="compositionally biased region" description="Low complexity" evidence="3">
    <location>
        <begin position="188"/>
        <end position="213"/>
    </location>
</feature>
<feature type="coiled-coil region" evidence="2">
    <location>
        <begin position="127"/>
        <end position="154"/>
    </location>
</feature>
<feature type="region of interest" description="Disordered" evidence="3">
    <location>
        <begin position="522"/>
        <end position="548"/>
    </location>
</feature>
<protein>
    <recommendedName>
        <fullName evidence="6">Sulfotransferase domain-containing protein</fullName>
    </recommendedName>
</protein>
<feature type="compositionally biased region" description="Low complexity" evidence="3">
    <location>
        <begin position="572"/>
        <end position="583"/>
    </location>
</feature>
<keyword evidence="4" id="KW-0812">Transmembrane</keyword>
<dbReference type="PANTHER" id="PTHR15073:SF1">
    <property type="entry name" value="RETICULOCYTE-BINDING PROTEIN HOMOLOG 2A"/>
    <property type="match status" value="1"/>
</dbReference>
<proteinExistence type="predicted"/>
<evidence type="ECO:0000256" key="2">
    <source>
        <dbReference type="SAM" id="Coils"/>
    </source>
</evidence>
<accession>A0A7S4AHG0</accession>
<dbReference type="EMBL" id="HBIX01011402">
    <property type="protein sequence ID" value="CAE0715826.1"/>
    <property type="molecule type" value="Transcribed_RNA"/>
</dbReference>
<feature type="region of interest" description="Disordered" evidence="3">
    <location>
        <begin position="188"/>
        <end position="214"/>
    </location>
</feature>
<evidence type="ECO:0000256" key="3">
    <source>
        <dbReference type="SAM" id="MobiDB-lite"/>
    </source>
</evidence>
<dbReference type="InterPro" id="IPR027417">
    <property type="entry name" value="P-loop_NTPase"/>
</dbReference>
<feature type="transmembrane region" description="Helical" evidence="4">
    <location>
        <begin position="76"/>
        <end position="95"/>
    </location>
</feature>
<dbReference type="PANTHER" id="PTHR15073">
    <property type="entry name" value="MICROTUBULE-ASSOCIATED PROTEIN"/>
    <property type="match status" value="1"/>
</dbReference>
<dbReference type="SUPFAM" id="SSF52540">
    <property type="entry name" value="P-loop containing nucleoside triphosphate hydrolases"/>
    <property type="match status" value="1"/>
</dbReference>
<evidence type="ECO:0000313" key="5">
    <source>
        <dbReference type="EMBL" id="CAE0715826.1"/>
    </source>
</evidence>
<evidence type="ECO:0000256" key="1">
    <source>
        <dbReference type="ARBA" id="ARBA00023054"/>
    </source>
</evidence>
<feature type="region of interest" description="Disordered" evidence="3">
    <location>
        <begin position="17"/>
        <end position="73"/>
    </location>
</feature>
<reference evidence="5" key="1">
    <citation type="submission" date="2021-01" db="EMBL/GenBank/DDBJ databases">
        <authorList>
            <person name="Corre E."/>
            <person name="Pelletier E."/>
            <person name="Niang G."/>
            <person name="Scheremetjew M."/>
            <person name="Finn R."/>
            <person name="Kale V."/>
            <person name="Holt S."/>
            <person name="Cochrane G."/>
            <person name="Meng A."/>
            <person name="Brown T."/>
            <person name="Cohen L."/>
        </authorList>
    </citation>
    <scope>NUCLEOTIDE SEQUENCE</scope>
    <source>
        <strain evidence="5">10249 10 AB</strain>
    </source>
</reference>
<evidence type="ECO:0000256" key="4">
    <source>
        <dbReference type="SAM" id="Phobius"/>
    </source>
</evidence>
<feature type="compositionally biased region" description="Basic and acidic residues" evidence="3">
    <location>
        <begin position="522"/>
        <end position="532"/>
    </location>
</feature>
<dbReference type="Gene3D" id="3.40.50.300">
    <property type="entry name" value="P-loop containing nucleotide triphosphate hydrolases"/>
    <property type="match status" value="1"/>
</dbReference>
<dbReference type="InterPro" id="IPR051483">
    <property type="entry name" value="MAP7_domain-containing"/>
</dbReference>
<keyword evidence="4" id="KW-0472">Membrane</keyword>
<feature type="compositionally biased region" description="Low complexity" evidence="3">
    <location>
        <begin position="60"/>
        <end position="73"/>
    </location>
</feature>
<dbReference type="AlphaFoldDB" id="A0A7S4AHG0"/>
<feature type="region of interest" description="Disordered" evidence="3">
    <location>
        <begin position="568"/>
        <end position="631"/>
    </location>
</feature>
<feature type="compositionally biased region" description="Polar residues" evidence="3">
    <location>
        <begin position="606"/>
        <end position="615"/>
    </location>
</feature>